<dbReference type="AlphaFoldDB" id="A0A326U259"/>
<sequence length="156" mass="17284">MGKRVKACKAKKESFVSSAAFGWFLCVCGCGRVAVCPHCVGKEIDGVRVWWCSEAVVICPHCVLTNVEGAYLQLCQEAVQEWGLGLVDWGEHEIRVVEGGSRIVGHVVAMDRKRGYGIALVQGVYVHFFKTYDGDGYYLLTDDSRDVVRQMGVESF</sequence>
<reference evidence="1 2" key="1">
    <citation type="submission" date="2018-06" db="EMBL/GenBank/DDBJ databases">
        <title>Genomic Encyclopedia of Archaeal and Bacterial Type Strains, Phase II (KMG-II): from individual species to whole genera.</title>
        <authorList>
            <person name="Goeker M."/>
        </authorList>
    </citation>
    <scope>NUCLEOTIDE SEQUENCE [LARGE SCALE GENOMIC DNA]</scope>
    <source>
        <strain evidence="1 2">ATCC BAA-1881</strain>
    </source>
</reference>
<dbReference type="EMBL" id="QKUF01000049">
    <property type="protein sequence ID" value="PZW19313.1"/>
    <property type="molecule type" value="Genomic_DNA"/>
</dbReference>
<dbReference type="Proteomes" id="UP000248806">
    <property type="component" value="Unassembled WGS sequence"/>
</dbReference>
<protein>
    <submittedName>
        <fullName evidence="1">Uncharacterized protein</fullName>
    </submittedName>
</protein>
<comment type="caution">
    <text evidence="1">The sequence shown here is derived from an EMBL/GenBank/DDBJ whole genome shotgun (WGS) entry which is preliminary data.</text>
</comment>
<keyword evidence="2" id="KW-1185">Reference proteome</keyword>
<name>A0A326U259_THEHA</name>
<gene>
    <name evidence="1" type="ORF">EI42_06126</name>
</gene>
<proteinExistence type="predicted"/>
<accession>A0A326U259</accession>
<organism evidence="1 2">
    <name type="scientific">Thermosporothrix hazakensis</name>
    <dbReference type="NCBI Taxonomy" id="644383"/>
    <lineage>
        <taxon>Bacteria</taxon>
        <taxon>Bacillati</taxon>
        <taxon>Chloroflexota</taxon>
        <taxon>Ktedonobacteria</taxon>
        <taxon>Ktedonobacterales</taxon>
        <taxon>Thermosporotrichaceae</taxon>
        <taxon>Thermosporothrix</taxon>
    </lineage>
</organism>
<dbReference type="RefSeq" id="WP_111326409.1">
    <property type="nucleotide sequence ID" value="NZ_BIFX01000001.1"/>
</dbReference>
<evidence type="ECO:0000313" key="2">
    <source>
        <dbReference type="Proteomes" id="UP000248806"/>
    </source>
</evidence>
<evidence type="ECO:0000313" key="1">
    <source>
        <dbReference type="EMBL" id="PZW19313.1"/>
    </source>
</evidence>